<proteinExistence type="predicted"/>
<gene>
    <name evidence="1" type="ORF">GNLVRS02_ARAD1C38918g</name>
</gene>
<dbReference type="EMBL" id="HG937693">
    <property type="protein sequence ID" value="CDP35586.1"/>
    <property type="molecule type" value="Genomic_DNA"/>
</dbReference>
<organism evidence="1">
    <name type="scientific">Blastobotrys adeninivorans</name>
    <name type="common">Yeast</name>
    <name type="synonym">Arxula adeninivorans</name>
    <dbReference type="NCBI Taxonomy" id="409370"/>
    <lineage>
        <taxon>Eukaryota</taxon>
        <taxon>Fungi</taxon>
        <taxon>Dikarya</taxon>
        <taxon>Ascomycota</taxon>
        <taxon>Saccharomycotina</taxon>
        <taxon>Dipodascomycetes</taxon>
        <taxon>Dipodascales</taxon>
        <taxon>Trichomonascaceae</taxon>
        <taxon>Blastobotrys</taxon>
    </lineage>
</organism>
<dbReference type="Pfam" id="PF17119">
    <property type="entry name" value="MMU163"/>
    <property type="match status" value="1"/>
</dbReference>
<dbReference type="AlphaFoldDB" id="A0A060T8R7"/>
<name>A0A060T8R7_BLAAD</name>
<sequence length="261" mass="29612">MLRFWRSRVPVEAGRFTVSRTICRPYFISNNYRLIDPFRCTPPERLQLPEEPAPRHGALITLYSGDSQHTKEYDTKRQERLANLGDIVQDIEANVPKLLHSSFPRELLADGIVLKILPDTHPTIPEFVGKVPCNTVIKILQLTVSNLLLPPHSELMIMSSRLDPPYLVPDNSPPKLVIHWRTCSAYDSPTGDPPSFPSSFSYRSINFAPSQLARALQLLPHEYPILTGIFEFEFNDRCDSVKVITITDLEYLSRPAETAAC</sequence>
<evidence type="ECO:0000313" key="1">
    <source>
        <dbReference type="EMBL" id="CDP35586.1"/>
    </source>
</evidence>
<reference evidence="1" key="1">
    <citation type="submission" date="2014-02" db="EMBL/GenBank/DDBJ databases">
        <authorList>
            <person name="Genoscope - CEA"/>
        </authorList>
    </citation>
    <scope>NUCLEOTIDE SEQUENCE</scope>
    <source>
        <strain evidence="1">LS3</strain>
    </source>
</reference>
<dbReference type="PhylomeDB" id="A0A060T8R7"/>
<protein>
    <submittedName>
        <fullName evidence="1">ARAD1C38918p</fullName>
    </submittedName>
</protein>
<dbReference type="InterPro" id="IPR031342">
    <property type="entry name" value="Mug163-like"/>
</dbReference>
<reference evidence="1" key="2">
    <citation type="submission" date="2014-06" db="EMBL/GenBank/DDBJ databases">
        <title>The complete genome of Blastobotrys (Arxula) adeninivorans LS3 - a yeast of biotechnological interest.</title>
        <authorList>
            <person name="Kunze G."/>
            <person name="Gaillardin C."/>
            <person name="Czernicka M."/>
            <person name="Durrens P."/>
            <person name="Martin T."/>
            <person name="Boer E."/>
            <person name="Gabaldon T."/>
            <person name="Cruz J."/>
            <person name="Talla E."/>
            <person name="Marck C."/>
            <person name="Goffeau A."/>
            <person name="Barbe V."/>
            <person name="Baret P."/>
            <person name="Baronian K."/>
            <person name="Beier S."/>
            <person name="Bleykasten C."/>
            <person name="Bode R."/>
            <person name="Casaregola S."/>
            <person name="Despons L."/>
            <person name="Fairhead C."/>
            <person name="Giersberg M."/>
            <person name="Gierski P."/>
            <person name="Hahnel U."/>
            <person name="Hartmann A."/>
            <person name="Jankowska D."/>
            <person name="Jubin C."/>
            <person name="Jung P."/>
            <person name="Lafontaine I."/>
            <person name="Leh-Louis V."/>
            <person name="Lemaire M."/>
            <person name="Marcet-Houben M."/>
            <person name="Mascher M."/>
            <person name="Morel G."/>
            <person name="Richard G.-F."/>
            <person name="Riechen J."/>
            <person name="Sacerdot C."/>
            <person name="Sarkar A."/>
            <person name="Savel G."/>
            <person name="Schacherer J."/>
            <person name="Sherman D."/>
            <person name="Straub M.-L."/>
            <person name="Stein N."/>
            <person name="Thierry A."/>
            <person name="Trautwein-Schult A."/>
            <person name="Westhof E."/>
            <person name="Worch S."/>
            <person name="Dujon B."/>
            <person name="Souciet J.-L."/>
            <person name="Wincker P."/>
            <person name="Scholz U."/>
            <person name="Neuveglise N."/>
        </authorList>
    </citation>
    <scope>NUCLEOTIDE SEQUENCE</scope>
    <source>
        <strain evidence="1">LS3</strain>
    </source>
</reference>
<accession>A0A060T8R7</accession>